<name>A0AAV0KNX2_9ROSI</name>
<organism evidence="2 3">
    <name type="scientific">Linum tenue</name>
    <dbReference type="NCBI Taxonomy" id="586396"/>
    <lineage>
        <taxon>Eukaryota</taxon>
        <taxon>Viridiplantae</taxon>
        <taxon>Streptophyta</taxon>
        <taxon>Embryophyta</taxon>
        <taxon>Tracheophyta</taxon>
        <taxon>Spermatophyta</taxon>
        <taxon>Magnoliopsida</taxon>
        <taxon>eudicotyledons</taxon>
        <taxon>Gunneridae</taxon>
        <taxon>Pentapetalae</taxon>
        <taxon>rosids</taxon>
        <taxon>fabids</taxon>
        <taxon>Malpighiales</taxon>
        <taxon>Linaceae</taxon>
        <taxon>Linum</taxon>
    </lineage>
</organism>
<comment type="caution">
    <text evidence="2">The sequence shown here is derived from an EMBL/GenBank/DDBJ whole genome shotgun (WGS) entry which is preliminary data.</text>
</comment>
<dbReference type="EMBL" id="CAMGYJ010000005">
    <property type="protein sequence ID" value="CAI0423490.1"/>
    <property type="molecule type" value="Genomic_DNA"/>
</dbReference>
<evidence type="ECO:0000256" key="1">
    <source>
        <dbReference type="SAM" id="MobiDB-lite"/>
    </source>
</evidence>
<feature type="compositionally biased region" description="Basic residues" evidence="1">
    <location>
        <begin position="20"/>
        <end position="42"/>
    </location>
</feature>
<evidence type="ECO:0000313" key="3">
    <source>
        <dbReference type="Proteomes" id="UP001154282"/>
    </source>
</evidence>
<feature type="region of interest" description="Disordered" evidence="1">
    <location>
        <begin position="1"/>
        <end position="61"/>
    </location>
</feature>
<keyword evidence="3" id="KW-1185">Reference proteome</keyword>
<evidence type="ECO:0000313" key="2">
    <source>
        <dbReference type="EMBL" id="CAI0423490.1"/>
    </source>
</evidence>
<sequence length="61" mass="6927">MHSPPTHFGSQEGPCPHPQRQPRQRVSRHSSVHRRVLARRRQACLPPLRSIPKIPSPILGP</sequence>
<gene>
    <name evidence="2" type="ORF">LITE_LOCUS19538</name>
</gene>
<dbReference type="AlphaFoldDB" id="A0AAV0KNX2"/>
<protein>
    <submittedName>
        <fullName evidence="2">Uncharacterized protein</fullName>
    </submittedName>
</protein>
<dbReference type="Proteomes" id="UP001154282">
    <property type="component" value="Unassembled WGS sequence"/>
</dbReference>
<accession>A0AAV0KNX2</accession>
<proteinExistence type="predicted"/>
<reference evidence="2" key="1">
    <citation type="submission" date="2022-08" db="EMBL/GenBank/DDBJ databases">
        <authorList>
            <person name="Gutierrez-Valencia J."/>
        </authorList>
    </citation>
    <scope>NUCLEOTIDE SEQUENCE</scope>
</reference>